<accession>A0ABR7ALE7</accession>
<dbReference type="Gene3D" id="3.90.550.10">
    <property type="entry name" value="Spore Coat Polysaccharide Biosynthesis Protein SpsA, Chain A"/>
    <property type="match status" value="1"/>
</dbReference>
<organism evidence="2 3">
    <name type="scientific">Sphingomonas albertensis</name>
    <dbReference type="NCBI Taxonomy" id="2762591"/>
    <lineage>
        <taxon>Bacteria</taxon>
        <taxon>Pseudomonadati</taxon>
        <taxon>Pseudomonadota</taxon>
        <taxon>Alphaproteobacteria</taxon>
        <taxon>Sphingomonadales</taxon>
        <taxon>Sphingomonadaceae</taxon>
        <taxon>Sphingomonas</taxon>
    </lineage>
</organism>
<name>A0ABR7ALE7_9SPHN</name>
<reference evidence="2 3" key="1">
    <citation type="submission" date="2020-08" db="EMBL/GenBank/DDBJ databases">
        <title>Putative novel bacterial strains isolated from necrotic wheat leaf tissues caused by Xanthomonas translucens.</title>
        <authorList>
            <person name="Tambong J.T."/>
        </authorList>
    </citation>
    <scope>NUCLEOTIDE SEQUENCE [LARGE SCALE GENOMIC DNA]</scope>
    <source>
        <strain evidence="3">DOAB 1063</strain>
    </source>
</reference>
<dbReference type="PANTHER" id="PTHR43685:SF2">
    <property type="entry name" value="GLYCOSYLTRANSFERASE 2-LIKE DOMAIN-CONTAINING PROTEIN"/>
    <property type="match status" value="1"/>
</dbReference>
<gene>
    <name evidence="2" type="ORF">H8S47_06230</name>
</gene>
<evidence type="ECO:0000259" key="1">
    <source>
        <dbReference type="Pfam" id="PF00535"/>
    </source>
</evidence>
<evidence type="ECO:0000313" key="2">
    <source>
        <dbReference type="EMBL" id="MBC3941284.1"/>
    </source>
</evidence>
<dbReference type="PANTHER" id="PTHR43685">
    <property type="entry name" value="GLYCOSYLTRANSFERASE"/>
    <property type="match status" value="1"/>
</dbReference>
<dbReference type="Proteomes" id="UP000597613">
    <property type="component" value="Unassembled WGS sequence"/>
</dbReference>
<proteinExistence type="predicted"/>
<dbReference type="RefSeq" id="WP_187503054.1">
    <property type="nucleotide sequence ID" value="NZ_JACONT010000009.1"/>
</dbReference>
<keyword evidence="3" id="KW-1185">Reference proteome</keyword>
<protein>
    <submittedName>
        <fullName evidence="2">Glycosyltransferase</fullName>
    </submittedName>
</protein>
<dbReference type="EMBL" id="JACONT010000009">
    <property type="protein sequence ID" value="MBC3941284.1"/>
    <property type="molecule type" value="Genomic_DNA"/>
</dbReference>
<dbReference type="InterPro" id="IPR029044">
    <property type="entry name" value="Nucleotide-diphossugar_trans"/>
</dbReference>
<evidence type="ECO:0000313" key="3">
    <source>
        <dbReference type="Proteomes" id="UP000597613"/>
    </source>
</evidence>
<comment type="caution">
    <text evidence="2">The sequence shown here is derived from an EMBL/GenBank/DDBJ whole genome shotgun (WGS) entry which is preliminary data.</text>
</comment>
<dbReference type="InterPro" id="IPR001173">
    <property type="entry name" value="Glyco_trans_2-like"/>
</dbReference>
<feature type="domain" description="Glycosyltransferase 2-like" evidence="1">
    <location>
        <begin position="47"/>
        <end position="166"/>
    </location>
</feature>
<dbReference type="Pfam" id="PF00535">
    <property type="entry name" value="Glycos_transf_2"/>
    <property type="match status" value="1"/>
</dbReference>
<dbReference type="InterPro" id="IPR050834">
    <property type="entry name" value="Glycosyltransf_2"/>
</dbReference>
<dbReference type="SUPFAM" id="SSF53448">
    <property type="entry name" value="Nucleotide-diphospho-sugar transferases"/>
    <property type="match status" value="1"/>
</dbReference>
<sequence>MTRDTPNADGGFVWRPEPDAPIAGLSSECLFESTVRIDPRGPKPTLTIAIPTYRRPGLLEETVASVLAQTDLDGVELVIVEDDPGSADADRLLAALPGLRDIAFRYYGNAINAGLFGNWNRSLSLARGEWVTILNDDDLLDPVFVATMRRTLSADPAIDAVACSLRFLDQRAGVGDPAAPLSRAEKLRNLFRFGLGKTRRLPPAHMFFGSLAGSGLGLIVRTEVIRALGGYRAADYPSADYFFMTRLARYHRFVQLRAPLAISRVDTNVSSRPETQLGFLRCQARLQDALLDSGIAPRWWRHIQASTMGIALRHTNRYWNQAFDREDVARAIDAKISFRHLRPVRWYRLLIGAV</sequence>